<dbReference type="InterPro" id="IPR004045">
    <property type="entry name" value="Glutathione_S-Trfase_N"/>
</dbReference>
<protein>
    <submittedName>
        <fullName evidence="2">Glutathione S-transferase, Thioredoxin-like superfamily</fullName>
    </submittedName>
</protein>
<keyword evidence="3" id="KW-1185">Reference proteome</keyword>
<dbReference type="EMBL" id="CP099424">
    <property type="protein sequence ID" value="USW55181.1"/>
    <property type="molecule type" value="Genomic_DNA"/>
</dbReference>
<dbReference type="AlphaFoldDB" id="A0A9Q9B2J5"/>
<accession>A0A9Q9B2J5</accession>
<evidence type="ECO:0000313" key="2">
    <source>
        <dbReference type="EMBL" id="USW55181.1"/>
    </source>
</evidence>
<dbReference type="PROSITE" id="PS50404">
    <property type="entry name" value="GST_NTER"/>
    <property type="match status" value="1"/>
</dbReference>
<dbReference type="InterPro" id="IPR036249">
    <property type="entry name" value="Thioredoxin-like_sf"/>
</dbReference>
<dbReference type="InterPro" id="IPR050983">
    <property type="entry name" value="GST_Omega/HSP26"/>
</dbReference>
<organism evidence="2 3">
    <name type="scientific">Septoria linicola</name>
    <dbReference type="NCBI Taxonomy" id="215465"/>
    <lineage>
        <taxon>Eukaryota</taxon>
        <taxon>Fungi</taxon>
        <taxon>Dikarya</taxon>
        <taxon>Ascomycota</taxon>
        <taxon>Pezizomycotina</taxon>
        <taxon>Dothideomycetes</taxon>
        <taxon>Dothideomycetidae</taxon>
        <taxon>Mycosphaerellales</taxon>
        <taxon>Mycosphaerellaceae</taxon>
        <taxon>Septoria</taxon>
    </lineage>
</organism>
<reference evidence="2" key="1">
    <citation type="submission" date="2022-06" db="EMBL/GenBank/DDBJ databases">
        <title>Complete genome sequences of two strains of the flax pathogen Septoria linicola.</title>
        <authorList>
            <person name="Lapalu N."/>
            <person name="Simon A."/>
            <person name="Demenou B."/>
            <person name="Paumier D."/>
            <person name="Guillot M.-P."/>
            <person name="Gout L."/>
            <person name="Valade R."/>
        </authorList>
    </citation>
    <scope>NUCLEOTIDE SEQUENCE</scope>
    <source>
        <strain evidence="2">SE15195</strain>
    </source>
</reference>
<dbReference type="PANTHER" id="PTHR43968:SF6">
    <property type="entry name" value="GLUTATHIONE S-TRANSFERASE OMEGA"/>
    <property type="match status" value="1"/>
</dbReference>
<feature type="domain" description="GST N-terminal" evidence="1">
    <location>
        <begin position="2"/>
        <end position="81"/>
    </location>
</feature>
<dbReference type="SUPFAM" id="SSF52833">
    <property type="entry name" value="Thioredoxin-like"/>
    <property type="match status" value="1"/>
</dbReference>
<dbReference type="InterPro" id="IPR036282">
    <property type="entry name" value="Glutathione-S-Trfase_C_sf"/>
</dbReference>
<gene>
    <name evidence="2" type="ORF">Slin15195_G085000</name>
</gene>
<dbReference type="Pfam" id="PF25907">
    <property type="entry name" value="DUF7962"/>
    <property type="match status" value="1"/>
</dbReference>
<name>A0A9Q9B2J5_9PEZI</name>
<evidence type="ECO:0000313" key="3">
    <source>
        <dbReference type="Proteomes" id="UP001056384"/>
    </source>
</evidence>
<dbReference type="SUPFAM" id="SSF47616">
    <property type="entry name" value="GST C-terminal domain-like"/>
    <property type="match status" value="1"/>
</dbReference>
<dbReference type="GO" id="GO:0005737">
    <property type="term" value="C:cytoplasm"/>
    <property type="evidence" value="ECO:0007669"/>
    <property type="project" value="TreeGrafter"/>
</dbReference>
<dbReference type="InterPro" id="IPR058268">
    <property type="entry name" value="DUF7962"/>
</dbReference>
<dbReference type="CDD" id="cd00570">
    <property type="entry name" value="GST_N_family"/>
    <property type="match status" value="1"/>
</dbReference>
<sequence length="311" mass="33743">MAQVIQYDYDFSPYGQKTRLLLHAAGVDFAIVDVPAVLPRPDLEKLGITYRRIPVIAIGKDIYADSSIIIDQILAEHGKLPRNPADKAYEVFGANLFSEILSLIPMQVLTPDFVKDRSTIFPSLGRSDLKTLRPSGLAQFKARLAQIETQFLSSSSGPFINGSQLGLADIHVVWPINWALNALGLNKEPGLDASAFPKLFKLLNSLPTADEIKSKAKLLSADEAHKIITGAQYTSKTVANVQDDNTYGIAAGTTVAVESFDSTPGSHPQYGKLIGTSIDEAVIETDGGVRIHFPRIGYLIRTLEDAPAKPS</sequence>
<dbReference type="PANTHER" id="PTHR43968">
    <property type="match status" value="1"/>
</dbReference>
<evidence type="ECO:0000259" key="1">
    <source>
        <dbReference type="PROSITE" id="PS50404"/>
    </source>
</evidence>
<dbReference type="Gene3D" id="3.40.30.110">
    <property type="match status" value="2"/>
</dbReference>
<dbReference type="Pfam" id="PF13417">
    <property type="entry name" value="GST_N_3"/>
    <property type="match status" value="1"/>
</dbReference>
<dbReference type="Proteomes" id="UP001056384">
    <property type="component" value="Chromosome 7"/>
</dbReference>
<proteinExistence type="predicted"/>